<evidence type="ECO:0000313" key="2">
    <source>
        <dbReference type="Proteomes" id="UP001519460"/>
    </source>
</evidence>
<sequence length="200" mass="21980">MSPVNSQRITVQKRFTLWLGKVSSADLLLVGCVRPVCGRLSGSYGLRACVQGECYAAAGRPHRRTITTHNRAALRLAVPGDTQHKRGCALGCILTSCMRVCENYSSRTVLVGETLTKSLDLQTVWIPIVGRWPPPISSCPRDPAKPFCANLSWVAYMIGTEREKEPACLPLNLVMIPPMMTCQTVCLVVSDRTTLGRLHK</sequence>
<keyword evidence="2" id="KW-1185">Reference proteome</keyword>
<dbReference type="AlphaFoldDB" id="A0ABD0K1S6"/>
<gene>
    <name evidence="1" type="ORF">BaRGS_00027771</name>
</gene>
<comment type="caution">
    <text evidence="1">The sequence shown here is derived from an EMBL/GenBank/DDBJ whole genome shotgun (WGS) entry which is preliminary data.</text>
</comment>
<organism evidence="1 2">
    <name type="scientific">Batillaria attramentaria</name>
    <dbReference type="NCBI Taxonomy" id="370345"/>
    <lineage>
        <taxon>Eukaryota</taxon>
        <taxon>Metazoa</taxon>
        <taxon>Spiralia</taxon>
        <taxon>Lophotrochozoa</taxon>
        <taxon>Mollusca</taxon>
        <taxon>Gastropoda</taxon>
        <taxon>Caenogastropoda</taxon>
        <taxon>Sorbeoconcha</taxon>
        <taxon>Cerithioidea</taxon>
        <taxon>Batillariidae</taxon>
        <taxon>Batillaria</taxon>
    </lineage>
</organism>
<dbReference type="EMBL" id="JACVVK020000270">
    <property type="protein sequence ID" value="KAK7480956.1"/>
    <property type="molecule type" value="Genomic_DNA"/>
</dbReference>
<evidence type="ECO:0000313" key="1">
    <source>
        <dbReference type="EMBL" id="KAK7480956.1"/>
    </source>
</evidence>
<name>A0ABD0K1S6_9CAEN</name>
<protein>
    <submittedName>
        <fullName evidence="1">Uncharacterized protein</fullName>
    </submittedName>
</protein>
<dbReference type="Proteomes" id="UP001519460">
    <property type="component" value="Unassembled WGS sequence"/>
</dbReference>
<reference evidence="1 2" key="1">
    <citation type="journal article" date="2023" name="Sci. Data">
        <title>Genome assembly of the Korean intertidal mud-creeper Batillaria attramentaria.</title>
        <authorList>
            <person name="Patra A.K."/>
            <person name="Ho P.T."/>
            <person name="Jun S."/>
            <person name="Lee S.J."/>
            <person name="Kim Y."/>
            <person name="Won Y.J."/>
        </authorList>
    </citation>
    <scope>NUCLEOTIDE SEQUENCE [LARGE SCALE GENOMIC DNA]</scope>
    <source>
        <strain evidence="1">Wonlab-2016</strain>
    </source>
</reference>
<proteinExistence type="predicted"/>
<accession>A0ABD0K1S6</accession>